<dbReference type="GO" id="GO:0000166">
    <property type="term" value="F:nucleotide binding"/>
    <property type="evidence" value="ECO:0007669"/>
    <property type="project" value="InterPro"/>
</dbReference>
<sequence>MLRLEYIFSVIYHTSTFDTCTMDGEFIRFTYTNFYMPIDFKETPTPRTDIIKKAVENKKHIFKDSDYTISKDLNKNTAFNKPIIVRSSLGRYNPLPKRNEQNTYQFDLTTIKDVYVNVYGYLYNIYIPITQINDVCRYIMNPQIMFRYIDELVGVRDHVMKSLVGSKIVYKNNPDNSAMGGQFLLKLYFGGCHNSQEYLLKEELQKRGNKLYGSKIKPYTAFLESMGADSLGVMSIRVKDLEQVVGNSYDMYNVYYEDIVFESSDSFVFSKEFINKEIYSFISDIKKKIGELKLESVFSIKNIKERFQTDSRWGFKSFKNHILNTILGKLKYINLYKREFNDKFLLYSESYDDKDKASFGIDILKFQYKLRLFIKNFWHNVVKPVCNTIENLEFRELLFYTVARQQLKAVVDIETTKKFESTMKIISIHISIYDCGAHNTLLKYVSFVWISPQQRLKDKLYDIHFISKVCADYVKSVIDLNIIPYQNYNIYEYDSEFDLLVGYTDYIRANYLKILVSWNGHAFDIPVINSRLENLGIIPKRKSTNNHMCSSFELNFTYRKEKVDIKYRKSGKKSSTKIAKDRYIQNNHCFTDNDYDGGGGDGDDDDDNLIHHENSTNVNRFRLIENLIGTNIAFHDMIYETGSPNKIKLDVAAKKILGLRKLTHSDVEYNNLTETWERGDLTTFIAYNFMDTLICALIDIIPKKTAYHLATQKYIKLNFREIIGRETVRKVSALRYIFGHKENFISDDIDYVDSTIMYDPNYKYSSRDFHKLELPAGRTVNKNMGVYDNFTIPCFDYSSQYPSIISSRNICTSSQVTKSFIDSNNLIKDKDYTEILLKNACPLFRHSCVNTSCPKSSKCKFSLKYNEVKRNVYFVTKKRMISIGSYVADQLTKKRFIIKNKMKNFDKNSIEFETLEIENRSIKCLNNSNYGYLCLLNPIVGQTITHLGREQTELVAKDLLENSMKVINSDTDSVMCLYNSIPLGNKPLTALSNALFPNIQHKPSIDEIFKKLIAVQMNYANRITEDKLYQPCKLEFEKMFLSQQIDKKKNYYGPAIDPKNQFYIHSTGLIGNRSNASLFKKFLQLTLCRLISHRDIDGFIMLSHHAIDIMVTQIRAREISQFHVDTICDRILMNDQINFDEYSKDHKFAIVINKGSKRYKRNVSMKKMKALVEDSKRARTELSQHKVEKKEIRNITNYCYSSDIIDENYICSVEKIGDMETQCTPAIKHAERVCKRNGDRDFDNVKYNIKMIRSAETQVCNIIIDKLETLLQSPITYETDRLIENLEKNRIGLRKYDNETIAQRKKHDRSLAKSNMFTRLSITRMPDKYIAPATDRTNISQKHQIGLFYLKKHTEDIRRSLIKERNCEFKKSYYDMPKMYSNIENVNAIIKQLTALCDDFDQKNENHLPIYFYDEEYCVTSFSEQWTVHSVFDIWKMYLNLPKQSRYRYLFIRVIDKNMPLEFNISDTLPPNSKNCIFFYSNMNSLIKKNSVDLNKPGTVCVLDMREDYCLQTRSTPFVLLNSNCTQRFLMNNDSFCNNRPNRFSFQIETQSFKTLLKHTSKSLGFKPIPNSSQILVSLDYDRKNCVTYNVTYIRDDDNVVSRWEFEDEDFKWITISDFYRDVWFDKQKTRMDCYKPESYNIMFYTDVKKMVFSPSNSMETYSCFYETNITRSELRIHSLGLKNYTTPLKRQGTKRKLFNAINSNLTIYDFFNKRLRDDYKD</sequence>
<keyword evidence="6" id="KW-0239">DNA-directed DNA polymerase</keyword>
<comment type="catalytic activity">
    <reaction evidence="9">
        <text>DNA(n) + a 2'-deoxyribonucleoside 5'-triphosphate = DNA(n+1) + diphosphate</text>
        <dbReference type="Rhea" id="RHEA:22508"/>
        <dbReference type="Rhea" id="RHEA-COMP:17339"/>
        <dbReference type="Rhea" id="RHEA-COMP:17340"/>
        <dbReference type="ChEBI" id="CHEBI:33019"/>
        <dbReference type="ChEBI" id="CHEBI:61560"/>
        <dbReference type="ChEBI" id="CHEBI:173112"/>
        <dbReference type="EC" id="2.7.7.7"/>
    </reaction>
</comment>
<dbReference type="SUPFAM" id="SSF53098">
    <property type="entry name" value="Ribonuclease H-like"/>
    <property type="match status" value="1"/>
</dbReference>
<evidence type="ECO:0000256" key="1">
    <source>
        <dbReference type="ARBA" id="ARBA00005755"/>
    </source>
</evidence>
<dbReference type="Gene3D" id="1.10.287.690">
    <property type="entry name" value="Helix hairpin bin"/>
    <property type="match status" value="1"/>
</dbReference>
<dbReference type="Gene3D" id="3.30.420.10">
    <property type="entry name" value="Ribonuclease H-like superfamily/Ribonuclease H"/>
    <property type="match status" value="1"/>
</dbReference>
<evidence type="ECO:0000259" key="10">
    <source>
        <dbReference type="Pfam" id="PF00136"/>
    </source>
</evidence>
<dbReference type="Gene3D" id="3.90.1600.10">
    <property type="entry name" value="Palm domain of DNA polymerase"/>
    <property type="match status" value="1"/>
</dbReference>
<keyword evidence="8" id="KW-0238">DNA-binding</keyword>
<dbReference type="InterPro" id="IPR006134">
    <property type="entry name" value="DNA-dir_DNA_pol_B_multi_dom"/>
</dbReference>
<evidence type="ECO:0000313" key="11">
    <source>
        <dbReference type="EMBL" id="DBA11578.1"/>
    </source>
</evidence>
<keyword evidence="3" id="KW-0808">Transferase</keyword>
<feature type="domain" description="DNA-directed DNA polymerase family B multifunctional" evidence="10">
    <location>
        <begin position="778"/>
        <end position="1167"/>
    </location>
</feature>
<evidence type="ECO:0000256" key="5">
    <source>
        <dbReference type="ARBA" id="ARBA00022705"/>
    </source>
</evidence>
<dbReference type="SMART" id="SM00486">
    <property type="entry name" value="POLBc"/>
    <property type="match status" value="1"/>
</dbReference>
<keyword evidence="4" id="KW-0548">Nucleotidyltransferase</keyword>
<evidence type="ECO:0000256" key="7">
    <source>
        <dbReference type="ARBA" id="ARBA00023109"/>
    </source>
</evidence>
<reference evidence="11" key="2">
    <citation type="submission" date="2023-01" db="EMBL/GenBank/DDBJ databases">
        <authorList>
            <person name="Rosani U."/>
            <person name="Delmont T.O."/>
            <person name="Gaia M."/>
            <person name="Krupovic M."/>
        </authorList>
    </citation>
    <scope>NUCLEOTIDE SEQUENCE</scope>
    <source>
        <strain evidence="11">MalacoHV2/Med/2018 153</strain>
    </source>
</reference>
<reference evidence="11" key="1">
    <citation type="journal article" date="2023" name="Front. Mar. Sci.">
        <title>Tracing the invertebrate herpesviruses in the global sequence datasets.</title>
        <authorList>
            <person name="Rosani U."/>
            <person name="Gaia M."/>
            <person name="Delmont T.O."/>
            <person name="Krupovic M."/>
        </authorList>
    </citation>
    <scope>NUCLEOTIDE SEQUENCE</scope>
    <source>
        <strain evidence="11">MalacoHV2/Med/2018 153</strain>
    </source>
</reference>
<evidence type="ECO:0000256" key="4">
    <source>
        <dbReference type="ARBA" id="ARBA00022695"/>
    </source>
</evidence>
<accession>A0AA48P7K9</accession>
<evidence type="ECO:0000256" key="8">
    <source>
        <dbReference type="ARBA" id="ARBA00023125"/>
    </source>
</evidence>
<dbReference type="InterPro" id="IPR043502">
    <property type="entry name" value="DNA/RNA_pol_sf"/>
</dbReference>
<protein>
    <recommendedName>
        <fullName evidence="2">DNA-directed DNA polymerase</fullName>
        <ecNumber evidence="2">2.7.7.7</ecNumber>
    </recommendedName>
</protein>
<dbReference type="GO" id="GO:0006261">
    <property type="term" value="P:DNA-templated DNA replication"/>
    <property type="evidence" value="ECO:0007669"/>
    <property type="project" value="TreeGrafter"/>
</dbReference>
<dbReference type="InterPro" id="IPR036397">
    <property type="entry name" value="RNaseH_sf"/>
</dbReference>
<dbReference type="PANTHER" id="PTHR10322:SF23">
    <property type="entry name" value="DNA POLYMERASE DELTA CATALYTIC SUBUNIT"/>
    <property type="match status" value="1"/>
</dbReference>
<dbReference type="EC" id="2.7.7.7" evidence="2"/>
<comment type="similarity">
    <text evidence="1">Belongs to the DNA polymerase type-B family.</text>
</comment>
<organism evidence="11">
    <name type="scientific">Malaco herpesvirus 2</name>
    <dbReference type="NCBI Taxonomy" id="3031798"/>
    <lineage>
        <taxon>Viruses</taxon>
        <taxon>Duplodnaviria</taxon>
        <taxon>Heunggongvirae</taxon>
        <taxon>Peploviricota</taxon>
        <taxon>Herviviricetes</taxon>
        <taxon>Herpesvirales</taxon>
        <taxon>Malacoherpesviridae</taxon>
    </lineage>
</organism>
<dbReference type="PANTHER" id="PTHR10322">
    <property type="entry name" value="DNA POLYMERASE CATALYTIC SUBUNIT"/>
    <property type="match status" value="1"/>
</dbReference>
<dbReference type="InterPro" id="IPR050240">
    <property type="entry name" value="DNA_pol_type-B"/>
</dbReference>
<keyword evidence="7" id="KW-1194">Viral DNA replication</keyword>
<keyword evidence="5" id="KW-0235">DNA replication</keyword>
<dbReference type="GO" id="GO:0039693">
    <property type="term" value="P:viral DNA genome replication"/>
    <property type="evidence" value="ECO:0007669"/>
    <property type="project" value="UniProtKB-KW"/>
</dbReference>
<dbReference type="InterPro" id="IPR023211">
    <property type="entry name" value="DNA_pol_palm_dom_sf"/>
</dbReference>
<dbReference type="GO" id="GO:0003887">
    <property type="term" value="F:DNA-directed DNA polymerase activity"/>
    <property type="evidence" value="ECO:0007669"/>
    <property type="project" value="UniProtKB-KW"/>
</dbReference>
<evidence type="ECO:0000256" key="6">
    <source>
        <dbReference type="ARBA" id="ARBA00022932"/>
    </source>
</evidence>
<dbReference type="InterPro" id="IPR006172">
    <property type="entry name" value="DNA-dir_DNA_pol_B"/>
</dbReference>
<dbReference type="Pfam" id="PF00136">
    <property type="entry name" value="DNA_pol_B"/>
    <property type="match status" value="1"/>
</dbReference>
<evidence type="ECO:0000256" key="9">
    <source>
        <dbReference type="ARBA" id="ARBA00049244"/>
    </source>
</evidence>
<evidence type="ECO:0000256" key="3">
    <source>
        <dbReference type="ARBA" id="ARBA00022679"/>
    </source>
</evidence>
<name>A0AA48P7K9_9VIRU</name>
<dbReference type="SUPFAM" id="SSF56672">
    <property type="entry name" value="DNA/RNA polymerases"/>
    <property type="match status" value="1"/>
</dbReference>
<dbReference type="GO" id="GO:0003677">
    <property type="term" value="F:DNA binding"/>
    <property type="evidence" value="ECO:0007669"/>
    <property type="project" value="UniProtKB-KW"/>
</dbReference>
<evidence type="ECO:0000256" key="2">
    <source>
        <dbReference type="ARBA" id="ARBA00012417"/>
    </source>
</evidence>
<dbReference type="EMBL" id="BK063060">
    <property type="protein sequence ID" value="DBA11578.1"/>
    <property type="molecule type" value="Genomic_DNA"/>
</dbReference>
<proteinExistence type="inferred from homology"/>
<dbReference type="InterPro" id="IPR012337">
    <property type="entry name" value="RNaseH-like_sf"/>
</dbReference>